<protein>
    <recommendedName>
        <fullName evidence="4">DUF2931 family protein</fullName>
    </recommendedName>
</protein>
<organism evidence="2 3">
    <name type="scientific">Stenotrophomonas maltophilia</name>
    <name type="common">Pseudomonas maltophilia</name>
    <name type="synonym">Xanthomonas maltophilia</name>
    <dbReference type="NCBI Taxonomy" id="40324"/>
    <lineage>
        <taxon>Bacteria</taxon>
        <taxon>Pseudomonadati</taxon>
        <taxon>Pseudomonadota</taxon>
        <taxon>Gammaproteobacteria</taxon>
        <taxon>Lysobacterales</taxon>
        <taxon>Lysobacteraceae</taxon>
        <taxon>Stenotrophomonas</taxon>
        <taxon>Stenotrophomonas maltophilia group</taxon>
    </lineage>
</organism>
<reference evidence="3" key="1">
    <citation type="journal article" date="2020" name="MBio">
        <title>Horizontal gene transfer to a defensive symbiont with a reduced genome amongst a multipartite beetle microbiome.</title>
        <authorList>
            <person name="Waterworth S.C."/>
            <person name="Florez L.V."/>
            <person name="Rees E.R."/>
            <person name="Hertweck C."/>
            <person name="Kaltenpoth M."/>
            <person name="Kwan J.C."/>
        </authorList>
    </citation>
    <scope>NUCLEOTIDE SEQUENCE [LARGE SCALE GENOMIC DNA]</scope>
</reference>
<evidence type="ECO:0000313" key="2">
    <source>
        <dbReference type="EMBL" id="KAF1015086.1"/>
    </source>
</evidence>
<proteinExistence type="predicted"/>
<dbReference type="EMBL" id="WNDS01000003">
    <property type="protein sequence ID" value="KAF1015086.1"/>
    <property type="molecule type" value="Genomic_DNA"/>
</dbReference>
<gene>
    <name evidence="2" type="ORF">GAK31_02574</name>
</gene>
<sequence length="221" mass="24245">MKKNGTLLLMVGLLAACATGTAKAKLPYDAWYLGFFAPPHMDVWVETADVEDINGVIAIRAGGGATSVARSGDPRGWPGNPVGGGREVRGTDLPKRIYVRRQSLVEPQTYRVTLEIPQRARDLMLSKVASDRVPDQLHYRNLLIVGLAPGGVAKAWVRSQSNQPIEVLCQQAEIEPKGPSQGLMGGRYAYSLKQLEPSTQEYVSKKKIPYESWKCPVTVDR</sequence>
<comment type="caution">
    <text evidence="2">The sequence shown here is derived from an EMBL/GenBank/DDBJ whole genome shotgun (WGS) entry which is preliminary data.</text>
</comment>
<dbReference type="Pfam" id="PF11153">
    <property type="entry name" value="DUF2931"/>
    <property type="match status" value="1"/>
</dbReference>
<name>A0A7V8FGE0_STEMA</name>
<dbReference type="InterPro" id="IPR021326">
    <property type="entry name" value="DUF2931"/>
</dbReference>
<accession>A0A7V8FGE0</accession>
<dbReference type="PROSITE" id="PS51257">
    <property type="entry name" value="PROKAR_LIPOPROTEIN"/>
    <property type="match status" value="1"/>
</dbReference>
<evidence type="ECO:0000313" key="3">
    <source>
        <dbReference type="Proteomes" id="UP000487117"/>
    </source>
</evidence>
<evidence type="ECO:0000256" key="1">
    <source>
        <dbReference type="SAM" id="SignalP"/>
    </source>
</evidence>
<dbReference type="AlphaFoldDB" id="A0A7V8FGE0"/>
<evidence type="ECO:0008006" key="4">
    <source>
        <dbReference type="Google" id="ProtNLM"/>
    </source>
</evidence>
<dbReference type="Proteomes" id="UP000487117">
    <property type="component" value="Unassembled WGS sequence"/>
</dbReference>
<feature type="chain" id="PRO_5030506523" description="DUF2931 family protein" evidence="1">
    <location>
        <begin position="25"/>
        <end position="221"/>
    </location>
</feature>
<feature type="signal peptide" evidence="1">
    <location>
        <begin position="1"/>
        <end position="24"/>
    </location>
</feature>
<keyword evidence="1" id="KW-0732">Signal</keyword>